<reference evidence="3" key="1">
    <citation type="journal article" date="2019" name="Int. J. Syst. Evol. Microbiol.">
        <title>The Global Catalogue of Microorganisms (GCM) 10K type strain sequencing project: providing services to taxonomists for standard genome sequencing and annotation.</title>
        <authorList>
            <consortium name="The Broad Institute Genomics Platform"/>
            <consortium name="The Broad Institute Genome Sequencing Center for Infectious Disease"/>
            <person name="Wu L."/>
            <person name="Ma J."/>
        </authorList>
    </citation>
    <scope>NUCLEOTIDE SEQUENCE [LARGE SCALE GENOMIC DNA]</scope>
    <source>
        <strain evidence="3">JCM 17441</strain>
    </source>
</reference>
<dbReference type="Pfam" id="PF18029">
    <property type="entry name" value="Glyoxalase_6"/>
    <property type="match status" value="1"/>
</dbReference>
<protein>
    <submittedName>
        <fullName evidence="2">VOC family protein</fullName>
    </submittedName>
</protein>
<dbReference type="InterPro" id="IPR037523">
    <property type="entry name" value="VOC_core"/>
</dbReference>
<organism evidence="2 3">
    <name type="scientific">Dactylosporangium darangshiense</name>
    <dbReference type="NCBI Taxonomy" id="579108"/>
    <lineage>
        <taxon>Bacteria</taxon>
        <taxon>Bacillati</taxon>
        <taxon>Actinomycetota</taxon>
        <taxon>Actinomycetes</taxon>
        <taxon>Micromonosporales</taxon>
        <taxon>Micromonosporaceae</taxon>
        <taxon>Dactylosporangium</taxon>
    </lineage>
</organism>
<dbReference type="RefSeq" id="WP_345133170.1">
    <property type="nucleotide sequence ID" value="NZ_BAABAT010000023.1"/>
</dbReference>
<sequence>MIARLSTVVLDTSDPHGLARFYSELLDLPITKVDGDWIDIGDGSARISFQLAPNHIPPQWPDPNYPQQLHLDIWVDDIDAAEAKVLRMGAQLLSSKESGFRVYSDPAGHPFCLEHD</sequence>
<evidence type="ECO:0000259" key="1">
    <source>
        <dbReference type="PROSITE" id="PS51819"/>
    </source>
</evidence>
<dbReference type="Gene3D" id="3.10.180.10">
    <property type="entry name" value="2,3-Dihydroxybiphenyl 1,2-Dioxygenase, domain 1"/>
    <property type="match status" value="1"/>
</dbReference>
<dbReference type="SUPFAM" id="SSF54593">
    <property type="entry name" value="Glyoxalase/Bleomycin resistance protein/Dihydroxybiphenyl dioxygenase"/>
    <property type="match status" value="1"/>
</dbReference>
<dbReference type="InterPro" id="IPR041581">
    <property type="entry name" value="Glyoxalase_6"/>
</dbReference>
<evidence type="ECO:0000313" key="2">
    <source>
        <dbReference type="EMBL" id="GAA4256157.1"/>
    </source>
</evidence>
<gene>
    <name evidence="2" type="ORF">GCM10022255_067860</name>
</gene>
<dbReference type="Proteomes" id="UP001500620">
    <property type="component" value="Unassembled WGS sequence"/>
</dbReference>
<dbReference type="PANTHER" id="PTHR35908">
    <property type="entry name" value="HYPOTHETICAL FUSION PROTEIN"/>
    <property type="match status" value="1"/>
</dbReference>
<evidence type="ECO:0000313" key="3">
    <source>
        <dbReference type="Proteomes" id="UP001500620"/>
    </source>
</evidence>
<keyword evidence="3" id="KW-1185">Reference proteome</keyword>
<feature type="domain" description="VOC" evidence="1">
    <location>
        <begin position="4"/>
        <end position="116"/>
    </location>
</feature>
<proteinExistence type="predicted"/>
<comment type="caution">
    <text evidence="2">The sequence shown here is derived from an EMBL/GenBank/DDBJ whole genome shotgun (WGS) entry which is preliminary data.</text>
</comment>
<accession>A0ABP8DI26</accession>
<dbReference type="PANTHER" id="PTHR35908:SF1">
    <property type="entry name" value="CONSERVED PROTEIN"/>
    <property type="match status" value="1"/>
</dbReference>
<dbReference type="InterPro" id="IPR029068">
    <property type="entry name" value="Glyas_Bleomycin-R_OHBP_Dase"/>
</dbReference>
<dbReference type="EMBL" id="BAABAT010000023">
    <property type="protein sequence ID" value="GAA4256157.1"/>
    <property type="molecule type" value="Genomic_DNA"/>
</dbReference>
<name>A0ABP8DI26_9ACTN</name>
<dbReference type="PROSITE" id="PS51819">
    <property type="entry name" value="VOC"/>
    <property type="match status" value="1"/>
</dbReference>